<organism evidence="1 2">
    <name type="scientific">Saponaria officinalis</name>
    <name type="common">Common soapwort</name>
    <name type="synonym">Lychnis saponaria</name>
    <dbReference type="NCBI Taxonomy" id="3572"/>
    <lineage>
        <taxon>Eukaryota</taxon>
        <taxon>Viridiplantae</taxon>
        <taxon>Streptophyta</taxon>
        <taxon>Embryophyta</taxon>
        <taxon>Tracheophyta</taxon>
        <taxon>Spermatophyta</taxon>
        <taxon>Magnoliopsida</taxon>
        <taxon>eudicotyledons</taxon>
        <taxon>Gunneridae</taxon>
        <taxon>Pentapetalae</taxon>
        <taxon>Caryophyllales</taxon>
        <taxon>Caryophyllaceae</taxon>
        <taxon>Caryophylleae</taxon>
        <taxon>Saponaria</taxon>
    </lineage>
</organism>
<gene>
    <name evidence="1" type="ORF">RND81_04G187100</name>
</gene>
<reference evidence="1" key="1">
    <citation type="submission" date="2024-03" db="EMBL/GenBank/DDBJ databases">
        <title>WGS assembly of Saponaria officinalis var. Norfolk2.</title>
        <authorList>
            <person name="Jenkins J."/>
            <person name="Shu S."/>
            <person name="Grimwood J."/>
            <person name="Barry K."/>
            <person name="Goodstein D."/>
            <person name="Schmutz J."/>
            <person name="Leebens-Mack J."/>
            <person name="Osbourn A."/>
        </authorList>
    </citation>
    <scope>NUCLEOTIDE SEQUENCE [LARGE SCALE GENOMIC DNA]</scope>
    <source>
        <strain evidence="1">JIC</strain>
    </source>
</reference>
<dbReference type="EMBL" id="JBDFQZ010000004">
    <property type="protein sequence ID" value="KAK9735153.1"/>
    <property type="molecule type" value="Genomic_DNA"/>
</dbReference>
<dbReference type="Proteomes" id="UP001443914">
    <property type="component" value="Unassembled WGS sequence"/>
</dbReference>
<comment type="caution">
    <text evidence="1">The sequence shown here is derived from an EMBL/GenBank/DDBJ whole genome shotgun (WGS) entry which is preliminary data.</text>
</comment>
<accession>A0AAW1LFE8</accession>
<dbReference type="AlphaFoldDB" id="A0AAW1LFE8"/>
<name>A0AAW1LFE8_SAPOF</name>
<sequence>MKIYIQLGSWRPPENGLLKLNVDATVMDGKGMVEWSCVHQYGWLLLQDSDGGSSSGLSGTNSRVLSSILKMLQNCIYNKRYKRCMRLEKCGLRLFSSMNNQ</sequence>
<evidence type="ECO:0000313" key="2">
    <source>
        <dbReference type="Proteomes" id="UP001443914"/>
    </source>
</evidence>
<keyword evidence="2" id="KW-1185">Reference proteome</keyword>
<evidence type="ECO:0000313" key="1">
    <source>
        <dbReference type="EMBL" id="KAK9735153.1"/>
    </source>
</evidence>
<proteinExistence type="predicted"/>
<protein>
    <submittedName>
        <fullName evidence="1">Uncharacterized protein</fullName>
    </submittedName>
</protein>